<proteinExistence type="predicted"/>
<feature type="compositionally biased region" description="Polar residues" evidence="1">
    <location>
        <begin position="188"/>
        <end position="201"/>
    </location>
</feature>
<keyword evidence="4" id="KW-1185">Reference proteome</keyword>
<organism evidence="3 4">
    <name type="scientific">Dryococelus australis</name>
    <dbReference type="NCBI Taxonomy" id="614101"/>
    <lineage>
        <taxon>Eukaryota</taxon>
        <taxon>Metazoa</taxon>
        <taxon>Ecdysozoa</taxon>
        <taxon>Arthropoda</taxon>
        <taxon>Hexapoda</taxon>
        <taxon>Insecta</taxon>
        <taxon>Pterygota</taxon>
        <taxon>Neoptera</taxon>
        <taxon>Polyneoptera</taxon>
        <taxon>Phasmatodea</taxon>
        <taxon>Verophasmatodea</taxon>
        <taxon>Anareolatae</taxon>
        <taxon>Phasmatidae</taxon>
        <taxon>Eurycanthinae</taxon>
        <taxon>Dryococelus</taxon>
    </lineage>
</organism>
<feature type="domain" description="DDE-1" evidence="2">
    <location>
        <begin position="46"/>
        <end position="111"/>
    </location>
</feature>
<gene>
    <name evidence="3" type="ORF">PR048_027920</name>
</gene>
<evidence type="ECO:0000313" key="4">
    <source>
        <dbReference type="Proteomes" id="UP001159363"/>
    </source>
</evidence>
<evidence type="ECO:0000313" key="3">
    <source>
        <dbReference type="EMBL" id="KAJ8871594.1"/>
    </source>
</evidence>
<feature type="region of interest" description="Disordered" evidence="1">
    <location>
        <begin position="148"/>
        <end position="201"/>
    </location>
</feature>
<dbReference type="Proteomes" id="UP001159363">
    <property type="component" value="Chromosome 11"/>
</dbReference>
<dbReference type="InterPro" id="IPR004875">
    <property type="entry name" value="DDE_SF_endonuclease_dom"/>
</dbReference>
<dbReference type="Pfam" id="PF03184">
    <property type="entry name" value="DDE_1"/>
    <property type="match status" value="1"/>
</dbReference>
<sequence>MQELGFDLAESKVRQVAHELATSVGRVRWNDNLRRDCLPNSLVKLSVKEWINSELFLEWFTFSISEIPPARIVILIMDSHASHINPAVISITNENSILLFTFPAHTTDLLQEALQPSQLTNRPLNEECHEGSLALKVDSILTFPSVPLTPRNTATKRKTNSRAKCLTPTEEIASTSATSVPEHPTLGPETSTPVRKNAAGT</sequence>
<reference evidence="3 4" key="1">
    <citation type="submission" date="2023-02" db="EMBL/GenBank/DDBJ databases">
        <title>LHISI_Scaffold_Assembly.</title>
        <authorList>
            <person name="Stuart O.P."/>
            <person name="Cleave R."/>
            <person name="Magrath M.J.L."/>
            <person name="Mikheyev A.S."/>
        </authorList>
    </citation>
    <scope>NUCLEOTIDE SEQUENCE [LARGE SCALE GENOMIC DNA]</scope>
    <source>
        <strain evidence="3">Daus_M_001</strain>
        <tissue evidence="3">Leg muscle</tissue>
    </source>
</reference>
<accession>A0ABQ9GHW6</accession>
<dbReference type="EMBL" id="JARBHB010000012">
    <property type="protein sequence ID" value="KAJ8871594.1"/>
    <property type="molecule type" value="Genomic_DNA"/>
</dbReference>
<name>A0ABQ9GHW6_9NEOP</name>
<evidence type="ECO:0000259" key="2">
    <source>
        <dbReference type="Pfam" id="PF03184"/>
    </source>
</evidence>
<protein>
    <recommendedName>
        <fullName evidence="2">DDE-1 domain-containing protein</fullName>
    </recommendedName>
</protein>
<comment type="caution">
    <text evidence="3">The sequence shown here is derived from an EMBL/GenBank/DDBJ whole genome shotgun (WGS) entry which is preliminary data.</text>
</comment>
<evidence type="ECO:0000256" key="1">
    <source>
        <dbReference type="SAM" id="MobiDB-lite"/>
    </source>
</evidence>